<evidence type="ECO:0000313" key="2">
    <source>
        <dbReference type="Proteomes" id="UP000018850"/>
    </source>
</evidence>
<dbReference type="PATRIC" id="fig|1286632.3.peg.1817"/>
<dbReference type="AlphaFoldDB" id="W2UPJ5"/>
<reference evidence="1 2" key="2">
    <citation type="journal article" date="2016" name="Genome Announc.">
        <title>Draft Genome Sequence of Zhouia amylolytica AD3, Isolated from Tidal Flat Sediment.</title>
        <authorList>
            <person name="Jia B."/>
            <person name="Jin H.M."/>
            <person name="Lee H.J."/>
            <person name="Jeon C.O."/>
        </authorList>
    </citation>
    <scope>NUCLEOTIDE SEQUENCE [LARGE SCALE GENOMIC DNA]</scope>
    <source>
        <strain evidence="1 2">AD3</strain>
    </source>
</reference>
<protein>
    <submittedName>
        <fullName evidence="1">Uncharacterized protein</fullName>
    </submittedName>
</protein>
<dbReference type="Gene3D" id="3.40.50.10610">
    <property type="entry name" value="ABC-type transport auxiliary lipoprotein component"/>
    <property type="match status" value="1"/>
</dbReference>
<comment type="caution">
    <text evidence="1">The sequence shown here is derived from an EMBL/GenBank/DDBJ whole genome shotgun (WGS) entry which is preliminary data.</text>
</comment>
<keyword evidence="2" id="KW-1185">Reference proteome</keyword>
<dbReference type="Proteomes" id="UP000018850">
    <property type="component" value="Unassembled WGS sequence"/>
</dbReference>
<accession>W2UPJ5</accession>
<dbReference type="EMBL" id="AYXY01000019">
    <property type="protein sequence ID" value="ETN96105.1"/>
    <property type="molecule type" value="Genomic_DNA"/>
</dbReference>
<evidence type="ECO:0000313" key="1">
    <source>
        <dbReference type="EMBL" id="ETN96105.1"/>
    </source>
</evidence>
<organism evidence="1 2">
    <name type="scientific">Zhouia amylolytica AD3</name>
    <dbReference type="NCBI Taxonomy" id="1286632"/>
    <lineage>
        <taxon>Bacteria</taxon>
        <taxon>Pseudomonadati</taxon>
        <taxon>Bacteroidota</taxon>
        <taxon>Flavobacteriia</taxon>
        <taxon>Flavobacteriales</taxon>
        <taxon>Flavobacteriaceae</taxon>
        <taxon>Zhouia</taxon>
    </lineage>
</organism>
<gene>
    <name evidence="1" type="ORF">P278_18270</name>
</gene>
<reference evidence="2" key="1">
    <citation type="submission" date="2013-11" db="EMBL/GenBank/DDBJ databases">
        <title>Draft genome sequence from a member of Zhouia, isolated tidal flat.</title>
        <authorList>
            <person name="Jin H."/>
            <person name="Jeon C.O."/>
        </authorList>
    </citation>
    <scope>NUCLEOTIDE SEQUENCE [LARGE SCALE GENOMIC DNA]</scope>
    <source>
        <strain evidence="2">AD3</strain>
    </source>
</reference>
<name>W2UPJ5_9FLAO</name>
<dbReference type="STRING" id="376730.SAMN04487906_0531"/>
<sequence length="196" mass="22132">MCAQKTIYQSATFENLSKDHKVLAILPFDTLLEITDFDDLTPEESASLKEKEAYAVQNALETYFLKRKKRKNFSVSFQNVKNTNAILEKNGITYENLDIYTTKELAEILGVDGIINGNLRISALISEGVSTSYDFMSFITGKSDYGKIAIKVSDGATGKLIWKYENTITRKSGKNTIAIIETMMKKAARKFPYDRH</sequence>
<dbReference type="eggNOG" id="ENOG502ZAEC">
    <property type="taxonomic scope" value="Bacteria"/>
</dbReference>
<proteinExistence type="predicted"/>